<dbReference type="PROSITE" id="PS50110">
    <property type="entry name" value="RESPONSE_REGULATORY"/>
    <property type="match status" value="1"/>
</dbReference>
<keyword evidence="5" id="KW-1185">Reference proteome</keyword>
<evidence type="ECO:0000313" key="4">
    <source>
        <dbReference type="EMBL" id="CUK26457.1"/>
    </source>
</evidence>
<feature type="domain" description="Response regulatory" evidence="3">
    <location>
        <begin position="21"/>
        <end position="134"/>
    </location>
</feature>
<evidence type="ECO:0000256" key="2">
    <source>
        <dbReference type="PROSITE-ProRule" id="PRU00169"/>
    </source>
</evidence>
<dbReference type="InterPro" id="IPR011006">
    <property type="entry name" value="CheY-like_superfamily"/>
</dbReference>
<protein>
    <submittedName>
        <fullName evidence="4">KDP operon transcriptional regulatory protein KdpE</fullName>
    </submittedName>
</protein>
<dbReference type="GO" id="GO:0000160">
    <property type="term" value="P:phosphorelay signal transduction system"/>
    <property type="evidence" value="ECO:0007669"/>
    <property type="project" value="InterPro"/>
</dbReference>
<evidence type="ECO:0000256" key="1">
    <source>
        <dbReference type="ARBA" id="ARBA00022553"/>
    </source>
</evidence>
<dbReference type="STRING" id="1715691.TA5113_01094"/>
<dbReference type="SMART" id="SM00448">
    <property type="entry name" value="REC"/>
    <property type="match status" value="1"/>
</dbReference>
<evidence type="ECO:0000313" key="5">
    <source>
        <dbReference type="Proteomes" id="UP000051184"/>
    </source>
</evidence>
<dbReference type="InterPro" id="IPR050595">
    <property type="entry name" value="Bact_response_regulator"/>
</dbReference>
<organism evidence="4 5">
    <name type="scientific">Cognatishimia activa</name>
    <dbReference type="NCBI Taxonomy" id="1715691"/>
    <lineage>
        <taxon>Bacteria</taxon>
        <taxon>Pseudomonadati</taxon>
        <taxon>Pseudomonadota</taxon>
        <taxon>Alphaproteobacteria</taxon>
        <taxon>Rhodobacterales</taxon>
        <taxon>Paracoccaceae</taxon>
        <taxon>Cognatishimia</taxon>
    </lineage>
</organism>
<dbReference type="Pfam" id="PF00072">
    <property type="entry name" value="Response_reg"/>
    <property type="match status" value="1"/>
</dbReference>
<sequence length="236" mass="25632">MEDFNTFMTNPTPARPLLGLTVLAVEDSRFASEALRLICLKSGARIRRADCVASARRHLRVYRPSIAIIDLGLPDGSGLDLIRDLNRATPRVDVLLAISGDPHLAHAARSAGADRFVDKPLTSVAEFQNIILSHLPRERVPNGPRAVPKQDIKPDPIAYIDDLAHASDMLGDGMDRKSVAYVAQFLSGVARSADDNGLARASDLVLKTLSDGKSDRSCVSQLAGLMQDRMDDRKVV</sequence>
<evidence type="ECO:0000259" key="3">
    <source>
        <dbReference type="PROSITE" id="PS50110"/>
    </source>
</evidence>
<dbReference type="SUPFAM" id="SSF52172">
    <property type="entry name" value="CheY-like"/>
    <property type="match status" value="1"/>
</dbReference>
<dbReference type="RefSeq" id="WP_058315344.1">
    <property type="nucleotide sequence ID" value="NZ_CYTO01000009.1"/>
</dbReference>
<dbReference type="EMBL" id="CYUE01000020">
    <property type="protein sequence ID" value="CUK26457.1"/>
    <property type="molecule type" value="Genomic_DNA"/>
</dbReference>
<accession>A0A0P1ISB7</accession>
<dbReference type="CDD" id="cd00156">
    <property type="entry name" value="REC"/>
    <property type="match status" value="1"/>
</dbReference>
<gene>
    <name evidence="4" type="primary">kdpE</name>
    <name evidence="4" type="ORF">TA5114_02267</name>
</gene>
<dbReference type="OrthoDB" id="7831674at2"/>
<dbReference type="Proteomes" id="UP000051184">
    <property type="component" value="Unassembled WGS sequence"/>
</dbReference>
<proteinExistence type="predicted"/>
<name>A0A0P1ISB7_9RHOB</name>
<dbReference type="PANTHER" id="PTHR44591">
    <property type="entry name" value="STRESS RESPONSE REGULATOR PROTEIN 1"/>
    <property type="match status" value="1"/>
</dbReference>
<dbReference type="AlphaFoldDB" id="A0A0P1ISB7"/>
<reference evidence="5" key="1">
    <citation type="submission" date="2015-09" db="EMBL/GenBank/DDBJ databases">
        <authorList>
            <person name="Rodrigo-Torres Lidia"/>
            <person name="Arahal R.David."/>
        </authorList>
    </citation>
    <scope>NUCLEOTIDE SEQUENCE [LARGE SCALE GENOMIC DNA]</scope>
    <source>
        <strain evidence="5">CECT 5114</strain>
    </source>
</reference>
<keyword evidence="1 2" id="KW-0597">Phosphoprotein</keyword>
<dbReference type="Gene3D" id="3.40.50.2300">
    <property type="match status" value="1"/>
</dbReference>
<dbReference type="InterPro" id="IPR001789">
    <property type="entry name" value="Sig_transdc_resp-reg_receiver"/>
</dbReference>
<feature type="modified residue" description="4-aspartylphosphate" evidence="2">
    <location>
        <position position="70"/>
    </location>
</feature>
<dbReference type="PANTHER" id="PTHR44591:SF3">
    <property type="entry name" value="RESPONSE REGULATORY DOMAIN-CONTAINING PROTEIN"/>
    <property type="match status" value="1"/>
</dbReference>